<reference evidence="1 2" key="1">
    <citation type="journal article" date="2014" name="Genome Biol. Evol.">
        <title>The genome of the myxosporean Thelohanellus kitauei shows adaptations to nutrient acquisition within its fish host.</title>
        <authorList>
            <person name="Yang Y."/>
            <person name="Xiong J."/>
            <person name="Zhou Z."/>
            <person name="Huo F."/>
            <person name="Miao W."/>
            <person name="Ran C."/>
            <person name="Liu Y."/>
            <person name="Zhang J."/>
            <person name="Feng J."/>
            <person name="Wang M."/>
            <person name="Wang M."/>
            <person name="Wang L."/>
            <person name="Yao B."/>
        </authorList>
    </citation>
    <scope>NUCLEOTIDE SEQUENCE [LARGE SCALE GENOMIC DNA]</scope>
    <source>
        <strain evidence="1">Wuqing</strain>
    </source>
</reference>
<name>A0A0C2IXE9_THEKT</name>
<accession>A0A0C2IXE9</accession>
<dbReference type="Proteomes" id="UP000031668">
    <property type="component" value="Unassembled WGS sequence"/>
</dbReference>
<organism evidence="1 2">
    <name type="scientific">Thelohanellus kitauei</name>
    <name type="common">Myxosporean</name>
    <dbReference type="NCBI Taxonomy" id="669202"/>
    <lineage>
        <taxon>Eukaryota</taxon>
        <taxon>Metazoa</taxon>
        <taxon>Cnidaria</taxon>
        <taxon>Myxozoa</taxon>
        <taxon>Myxosporea</taxon>
        <taxon>Bivalvulida</taxon>
        <taxon>Platysporina</taxon>
        <taxon>Myxobolidae</taxon>
        <taxon>Thelohanellus</taxon>
    </lineage>
</organism>
<keyword evidence="2" id="KW-1185">Reference proteome</keyword>
<dbReference type="EMBL" id="JWZT01002214">
    <property type="protein sequence ID" value="KII70029.1"/>
    <property type="molecule type" value="Genomic_DNA"/>
</dbReference>
<gene>
    <name evidence="1" type="ORF">RF11_01334</name>
</gene>
<dbReference type="AlphaFoldDB" id="A0A0C2IXE9"/>
<evidence type="ECO:0000313" key="1">
    <source>
        <dbReference type="EMBL" id="KII70029.1"/>
    </source>
</evidence>
<sequence>MDLSQNINEFVLNFERMTGSKDREKLIGVEWMTNFEESITKSPGYVYEVFARVRDEMIGNVSVWRQSTTKVAESRNHYADDFDNVSFQQMFYDIFSIVPDRSKELGPEYDEFFSKRTDISLMRELLTEYEASVIDLCSIKVRVFPPTKICDNRMFMAISIHLREVDLGNIGLLNACDECILTYIQELKSQPFGRPHVESCLFFITGLITDIPLAEGFHELINEILNIGSNAPSELIETCCRFFKSLIDHFTRQKMFYGIALLPLDSIYTWLAKVSGQASKLIQYDRDSEGDILYINNILVFCPDLADVKNLAKMMGNVIKKYIPQKHYMDVLKHHVKFYSNEILQVGEI</sequence>
<evidence type="ECO:0000313" key="2">
    <source>
        <dbReference type="Proteomes" id="UP000031668"/>
    </source>
</evidence>
<proteinExistence type="predicted"/>
<protein>
    <submittedName>
        <fullName evidence="1">Uncharacterized protein</fullName>
    </submittedName>
</protein>
<comment type="caution">
    <text evidence="1">The sequence shown here is derived from an EMBL/GenBank/DDBJ whole genome shotgun (WGS) entry which is preliminary data.</text>
</comment>